<evidence type="ECO:0000313" key="3">
    <source>
        <dbReference type="Proteomes" id="UP001066276"/>
    </source>
</evidence>
<proteinExistence type="predicted"/>
<dbReference type="AlphaFoldDB" id="A0AAV7WAE9"/>
<keyword evidence="3" id="KW-1185">Reference proteome</keyword>
<evidence type="ECO:0000313" key="2">
    <source>
        <dbReference type="EMBL" id="KAJ1209513.1"/>
    </source>
</evidence>
<reference evidence="2" key="1">
    <citation type="journal article" date="2022" name="bioRxiv">
        <title>Sequencing and chromosome-scale assembly of the giantPleurodeles waltlgenome.</title>
        <authorList>
            <person name="Brown T."/>
            <person name="Elewa A."/>
            <person name="Iarovenko S."/>
            <person name="Subramanian E."/>
            <person name="Araus A.J."/>
            <person name="Petzold A."/>
            <person name="Susuki M."/>
            <person name="Suzuki K.-i.T."/>
            <person name="Hayashi T."/>
            <person name="Toyoda A."/>
            <person name="Oliveira C."/>
            <person name="Osipova E."/>
            <person name="Leigh N.D."/>
            <person name="Simon A."/>
            <person name="Yun M.H."/>
        </authorList>
    </citation>
    <scope>NUCLEOTIDE SEQUENCE</scope>
    <source>
        <strain evidence="2">20211129_DDA</strain>
        <tissue evidence="2">Liver</tissue>
    </source>
</reference>
<evidence type="ECO:0000256" key="1">
    <source>
        <dbReference type="SAM" id="MobiDB-lite"/>
    </source>
</evidence>
<sequence>MQTQDAAIAADVNLLRADLRVMAERSVAIEKQVTCLQSEMDMLKAPLAILEAKTDKLEAWVEDAEAWDWLERNGVAGTPDFLVGESGRRPRGTAEVHTAARRSTRRCRACQRSRVIVRTDGTLSLDRQRQEREEAKLLVQTVTSEASFRSGSPCVAGRLSPDLSPEGT</sequence>
<gene>
    <name evidence="2" type="ORF">NDU88_004891</name>
</gene>
<dbReference type="EMBL" id="JANPWB010000002">
    <property type="protein sequence ID" value="KAJ1209513.1"/>
    <property type="molecule type" value="Genomic_DNA"/>
</dbReference>
<name>A0AAV7WAE9_PLEWA</name>
<comment type="caution">
    <text evidence="2">The sequence shown here is derived from an EMBL/GenBank/DDBJ whole genome shotgun (WGS) entry which is preliminary data.</text>
</comment>
<feature type="region of interest" description="Disordered" evidence="1">
    <location>
        <begin position="145"/>
        <end position="168"/>
    </location>
</feature>
<protein>
    <submittedName>
        <fullName evidence="2">Uncharacterized protein</fullName>
    </submittedName>
</protein>
<dbReference type="Proteomes" id="UP001066276">
    <property type="component" value="Chromosome 1_2"/>
</dbReference>
<accession>A0AAV7WAE9</accession>
<organism evidence="2 3">
    <name type="scientific">Pleurodeles waltl</name>
    <name type="common">Iberian ribbed newt</name>
    <dbReference type="NCBI Taxonomy" id="8319"/>
    <lineage>
        <taxon>Eukaryota</taxon>
        <taxon>Metazoa</taxon>
        <taxon>Chordata</taxon>
        <taxon>Craniata</taxon>
        <taxon>Vertebrata</taxon>
        <taxon>Euteleostomi</taxon>
        <taxon>Amphibia</taxon>
        <taxon>Batrachia</taxon>
        <taxon>Caudata</taxon>
        <taxon>Salamandroidea</taxon>
        <taxon>Salamandridae</taxon>
        <taxon>Pleurodelinae</taxon>
        <taxon>Pleurodeles</taxon>
    </lineage>
</organism>